<evidence type="ECO:0000259" key="2">
    <source>
        <dbReference type="PROSITE" id="PS50943"/>
    </source>
</evidence>
<keyword evidence="1" id="KW-0238">DNA-binding</keyword>
<keyword evidence="4" id="KW-1185">Reference proteome</keyword>
<dbReference type="GO" id="GO:0003677">
    <property type="term" value="F:DNA binding"/>
    <property type="evidence" value="ECO:0007669"/>
    <property type="project" value="UniProtKB-KW"/>
</dbReference>
<dbReference type="OrthoDB" id="5190137at2"/>
<sequence>MNNFGSLLRELRLNRDLTIEQLADSLNAKYGSKISKSSISRWENGEADPKLEFVRLLADFFKVPGQYFLGEGESERTGERKDIVTIAAHIDDDVTEEEMKDIKKYIEFIKSQRG</sequence>
<reference evidence="3 4" key="1">
    <citation type="submission" date="2018-07" db="EMBL/GenBank/DDBJ databases">
        <title>Complete genome sequence of Psychrobacillus sp. PB01, isolated from iceberg, and comparative genome analysis of Psychrobacillus strains.</title>
        <authorList>
            <person name="Lee P.C."/>
        </authorList>
    </citation>
    <scope>NUCLEOTIDE SEQUENCE [LARGE SCALE GENOMIC DNA]</scope>
    <source>
        <strain evidence="3 4">PB01</strain>
    </source>
</reference>
<dbReference type="Gene3D" id="1.10.260.40">
    <property type="entry name" value="lambda repressor-like DNA-binding domains"/>
    <property type="match status" value="1"/>
</dbReference>
<feature type="domain" description="HTH cro/C1-type" evidence="2">
    <location>
        <begin position="8"/>
        <end position="68"/>
    </location>
</feature>
<dbReference type="CDD" id="cd00093">
    <property type="entry name" value="HTH_XRE"/>
    <property type="match status" value="1"/>
</dbReference>
<name>A0A5J6SI49_9BACI</name>
<gene>
    <name evidence="3" type="ORF">PB01_00700</name>
</gene>
<dbReference type="InterPro" id="IPR001387">
    <property type="entry name" value="Cro/C1-type_HTH"/>
</dbReference>
<dbReference type="SMART" id="SM00530">
    <property type="entry name" value="HTH_XRE"/>
    <property type="match status" value="1"/>
</dbReference>
<dbReference type="PROSITE" id="PS50943">
    <property type="entry name" value="HTH_CROC1"/>
    <property type="match status" value="1"/>
</dbReference>
<dbReference type="AlphaFoldDB" id="A0A5J6SI49"/>
<dbReference type="RefSeq" id="WP_151698397.1">
    <property type="nucleotide sequence ID" value="NZ_CP031223.1"/>
</dbReference>
<dbReference type="Proteomes" id="UP000325517">
    <property type="component" value="Chromosome"/>
</dbReference>
<evidence type="ECO:0000313" key="4">
    <source>
        <dbReference type="Proteomes" id="UP000325517"/>
    </source>
</evidence>
<dbReference type="InterPro" id="IPR010982">
    <property type="entry name" value="Lambda_DNA-bd_dom_sf"/>
</dbReference>
<proteinExistence type="predicted"/>
<dbReference type="Pfam" id="PF01381">
    <property type="entry name" value="HTH_3"/>
    <property type="match status" value="1"/>
</dbReference>
<dbReference type="EMBL" id="CP031223">
    <property type="protein sequence ID" value="QFF97448.1"/>
    <property type="molecule type" value="Genomic_DNA"/>
</dbReference>
<dbReference type="PANTHER" id="PTHR46558:SF11">
    <property type="entry name" value="HTH-TYPE TRANSCRIPTIONAL REGULATOR XRE"/>
    <property type="match status" value="1"/>
</dbReference>
<evidence type="ECO:0000256" key="1">
    <source>
        <dbReference type="ARBA" id="ARBA00023125"/>
    </source>
</evidence>
<accession>A0A5J6SI49</accession>
<protein>
    <submittedName>
        <fullName evidence="3">XRE family transcriptional regulator</fullName>
    </submittedName>
</protein>
<evidence type="ECO:0000313" key="3">
    <source>
        <dbReference type="EMBL" id="QFF97448.1"/>
    </source>
</evidence>
<organism evidence="3 4">
    <name type="scientific">Psychrobacillus glaciei</name>
    <dbReference type="NCBI Taxonomy" id="2283160"/>
    <lineage>
        <taxon>Bacteria</taxon>
        <taxon>Bacillati</taxon>
        <taxon>Bacillota</taxon>
        <taxon>Bacilli</taxon>
        <taxon>Bacillales</taxon>
        <taxon>Bacillaceae</taxon>
        <taxon>Psychrobacillus</taxon>
    </lineage>
</organism>
<dbReference type="PANTHER" id="PTHR46558">
    <property type="entry name" value="TRACRIPTIONAL REGULATORY PROTEIN-RELATED-RELATED"/>
    <property type="match status" value="1"/>
</dbReference>
<dbReference type="KEGG" id="psyo:PB01_00700"/>
<dbReference type="SUPFAM" id="SSF47413">
    <property type="entry name" value="lambda repressor-like DNA-binding domains"/>
    <property type="match status" value="1"/>
</dbReference>